<comment type="caution">
    <text evidence="3">The sequence shown here is derived from an EMBL/GenBank/DDBJ whole genome shotgun (WGS) entry which is preliminary data.</text>
</comment>
<evidence type="ECO:0000313" key="3">
    <source>
        <dbReference type="EMBL" id="TGY38064.1"/>
    </source>
</evidence>
<dbReference type="AlphaFoldDB" id="A0A4S2DBQ5"/>
<reference evidence="3 4" key="1">
    <citation type="submission" date="2019-04" db="EMBL/GenBank/DDBJ databases">
        <title>Microbes associate with the intestines of laboratory mice.</title>
        <authorList>
            <person name="Navarre W."/>
            <person name="Wong E."/>
            <person name="Huang K."/>
            <person name="Tropini C."/>
            <person name="Ng K."/>
            <person name="Yu B."/>
        </authorList>
    </citation>
    <scope>NUCLEOTIDE SEQUENCE [LARGE SCALE GENOMIC DNA]</scope>
    <source>
        <strain evidence="3 4">NM46_B2-13</strain>
    </source>
</reference>
<sequence length="197" mass="21988">MIRRTVARVFWSCSRWRLATTPAPERPTVLIGAPHTSNWDFVFMLAISWRLGMRIHWLGKDTLFRGWRRPVMNALGGIPVDRADAGRVVEDIVARIRAGEVFGLVVTPDGTRGGNAFWKNGFYRIARETGMPLTLGYVDRTTMTTGLGPTLALTGDVTRDMDAIRAFYADKAGFRPERRTEPRLRDETGAAGPSDHG</sequence>
<feature type="compositionally biased region" description="Basic and acidic residues" evidence="1">
    <location>
        <begin position="176"/>
        <end position="188"/>
    </location>
</feature>
<name>A0A4S2DBQ5_9MICO</name>
<evidence type="ECO:0000259" key="2">
    <source>
        <dbReference type="SMART" id="SM00563"/>
    </source>
</evidence>
<protein>
    <submittedName>
        <fullName evidence="3">Acyl-phosphate glycerol 3-phosphate acyltransferase</fullName>
    </submittedName>
</protein>
<gene>
    <name evidence="3" type="ORF">E5344_06605</name>
</gene>
<feature type="domain" description="Phospholipid/glycerol acyltransferase" evidence="2">
    <location>
        <begin position="29"/>
        <end position="138"/>
    </location>
</feature>
<dbReference type="OrthoDB" id="9796839at2"/>
<keyword evidence="3" id="KW-0012">Acyltransferase</keyword>
<dbReference type="EMBL" id="SRYO01000003">
    <property type="protein sequence ID" value="TGY38064.1"/>
    <property type="molecule type" value="Genomic_DNA"/>
</dbReference>
<dbReference type="SMART" id="SM00563">
    <property type="entry name" value="PlsC"/>
    <property type="match status" value="1"/>
</dbReference>
<proteinExistence type="predicted"/>
<feature type="region of interest" description="Disordered" evidence="1">
    <location>
        <begin position="176"/>
        <end position="197"/>
    </location>
</feature>
<dbReference type="InterPro" id="IPR002123">
    <property type="entry name" value="Plipid/glycerol_acylTrfase"/>
</dbReference>
<evidence type="ECO:0000313" key="4">
    <source>
        <dbReference type="Proteomes" id="UP000309893"/>
    </source>
</evidence>
<dbReference type="SUPFAM" id="SSF69593">
    <property type="entry name" value="Glycerol-3-phosphate (1)-acyltransferase"/>
    <property type="match status" value="1"/>
</dbReference>
<keyword evidence="3" id="KW-0808">Transferase</keyword>
<organism evidence="3 4">
    <name type="scientific">Microbacterium laevaniformans</name>
    <dbReference type="NCBI Taxonomy" id="36807"/>
    <lineage>
        <taxon>Bacteria</taxon>
        <taxon>Bacillati</taxon>
        <taxon>Actinomycetota</taxon>
        <taxon>Actinomycetes</taxon>
        <taxon>Micrococcales</taxon>
        <taxon>Microbacteriaceae</taxon>
        <taxon>Microbacterium</taxon>
    </lineage>
</organism>
<dbReference type="RefSeq" id="WP_135949123.1">
    <property type="nucleotide sequence ID" value="NZ_SRYO01000003.1"/>
</dbReference>
<dbReference type="GO" id="GO:0016746">
    <property type="term" value="F:acyltransferase activity"/>
    <property type="evidence" value="ECO:0007669"/>
    <property type="project" value="UniProtKB-KW"/>
</dbReference>
<accession>A0A4S2DBQ5</accession>
<dbReference type="Proteomes" id="UP000309893">
    <property type="component" value="Unassembled WGS sequence"/>
</dbReference>
<dbReference type="Pfam" id="PF01553">
    <property type="entry name" value="Acyltransferase"/>
    <property type="match status" value="1"/>
</dbReference>
<evidence type="ECO:0000256" key="1">
    <source>
        <dbReference type="SAM" id="MobiDB-lite"/>
    </source>
</evidence>